<protein>
    <submittedName>
        <fullName evidence="1">DNA alkylation repair protein</fullName>
    </submittedName>
</protein>
<dbReference type="Gene3D" id="1.25.10.90">
    <property type="match status" value="1"/>
</dbReference>
<name>A0AB39J544_9BACT</name>
<proteinExistence type="predicted"/>
<gene>
    <name evidence="1" type="ORF">TM074_02455</name>
</gene>
<dbReference type="EMBL" id="CP158487">
    <property type="protein sequence ID" value="XDN89548.1"/>
    <property type="molecule type" value="Genomic_DNA"/>
</dbReference>
<reference evidence="1" key="1">
    <citation type="submission" date="2024-06" db="EMBL/GenBank/DDBJ databases">
        <authorList>
            <person name="Atkinson C."/>
            <person name="McLean J."/>
            <person name="Gallagher L."/>
            <person name="Bor B."/>
            <person name="Mougous J."/>
        </authorList>
    </citation>
    <scope>NUCLEOTIDE SEQUENCE</scope>
    <source>
        <strain evidence="1">TM7-074</strain>
    </source>
</reference>
<accession>A0AB39J544</accession>
<dbReference type="CDD" id="cd06561">
    <property type="entry name" value="AlkD_like"/>
    <property type="match status" value="1"/>
</dbReference>
<evidence type="ECO:0000313" key="1">
    <source>
        <dbReference type="EMBL" id="XDN89548.1"/>
    </source>
</evidence>
<dbReference type="SUPFAM" id="SSF48371">
    <property type="entry name" value="ARM repeat"/>
    <property type="match status" value="1"/>
</dbReference>
<dbReference type="InterPro" id="IPR016024">
    <property type="entry name" value="ARM-type_fold"/>
</dbReference>
<dbReference type="RefSeq" id="WP_369000115.1">
    <property type="nucleotide sequence ID" value="NZ_CP158487.1"/>
</dbReference>
<dbReference type="InterPro" id="IPR014825">
    <property type="entry name" value="DNA_alkylation"/>
</dbReference>
<organism evidence="1">
    <name type="scientific">Candidatus Nanosynbacter sp. TM7-074</name>
    <dbReference type="NCBI Taxonomy" id="3158573"/>
    <lineage>
        <taxon>Bacteria</taxon>
        <taxon>Candidatus Saccharimonadota</taxon>
        <taxon>Candidatus Saccharimonadia</taxon>
        <taxon>Candidatus Nanosynbacterales</taxon>
        <taxon>Candidatus Nanosynbacteraceae</taxon>
        <taxon>Candidatus Nanosynbacter</taxon>
    </lineage>
</organism>
<dbReference type="AlphaFoldDB" id="A0AB39J544"/>
<dbReference type="Pfam" id="PF08713">
    <property type="entry name" value="DNA_alkylation"/>
    <property type="match status" value="1"/>
</dbReference>
<sequence>MKANSNMHDDIVIKLTKLAEGNETYAEFNKRIVNTKMSVIGVRVPDLRRLARELASDMSAADISELLTVQNGSFDYVLLCGLLITHARLDDQTAIDLTKQYLPRVDSWAHIDVFVDKKRRFAGESWWNFALECLRSEAELTVRYSVVSLMTNFLDEAHINQVFAALRDITHDGYYVKMALAWLYATAAVNFFELTLAELENGHVDVWTRNKAYQKMRESRRFTPEQQYIIASHRAKEYC</sequence>